<dbReference type="InterPro" id="IPR050266">
    <property type="entry name" value="AB_hydrolase_sf"/>
</dbReference>
<dbReference type="InterPro" id="IPR000073">
    <property type="entry name" value="AB_hydrolase_1"/>
</dbReference>
<organism evidence="2 3">
    <name type="scientific">Clostridium intestinale DSM 6191</name>
    <dbReference type="NCBI Taxonomy" id="1121320"/>
    <lineage>
        <taxon>Bacteria</taxon>
        <taxon>Bacillati</taxon>
        <taxon>Bacillota</taxon>
        <taxon>Clostridia</taxon>
        <taxon>Eubacteriales</taxon>
        <taxon>Clostridiaceae</taxon>
        <taxon>Clostridium</taxon>
    </lineage>
</organism>
<dbReference type="InterPro" id="IPR029058">
    <property type="entry name" value="AB_hydrolase_fold"/>
</dbReference>
<reference evidence="2 3" key="1">
    <citation type="submission" date="2016-11" db="EMBL/GenBank/DDBJ databases">
        <authorList>
            <person name="Jaros S."/>
            <person name="Januszkiewicz K."/>
            <person name="Wedrychowicz H."/>
        </authorList>
    </citation>
    <scope>NUCLEOTIDE SEQUENCE [LARGE SCALE GENOMIC DNA]</scope>
    <source>
        <strain evidence="2 3">DSM 6191</strain>
    </source>
</reference>
<dbReference type="AlphaFoldDB" id="A0A1M5W744"/>
<dbReference type="PANTHER" id="PTHR43798">
    <property type="entry name" value="MONOACYLGLYCEROL LIPASE"/>
    <property type="match status" value="1"/>
</dbReference>
<dbReference type="EMBL" id="FQXU01000004">
    <property type="protein sequence ID" value="SHH83013.1"/>
    <property type="molecule type" value="Genomic_DNA"/>
</dbReference>
<dbReference type="PANTHER" id="PTHR43798:SF33">
    <property type="entry name" value="HYDROLASE, PUTATIVE (AFU_ORTHOLOGUE AFUA_2G14860)-RELATED"/>
    <property type="match status" value="1"/>
</dbReference>
<dbReference type="RefSeq" id="WP_073017241.1">
    <property type="nucleotide sequence ID" value="NZ_FQXU01000004.1"/>
</dbReference>
<dbReference type="Proteomes" id="UP000184241">
    <property type="component" value="Unassembled WGS sequence"/>
</dbReference>
<dbReference type="SUPFAM" id="SSF53474">
    <property type="entry name" value="alpha/beta-Hydrolases"/>
    <property type="match status" value="1"/>
</dbReference>
<evidence type="ECO:0000313" key="2">
    <source>
        <dbReference type="EMBL" id="SHH83013.1"/>
    </source>
</evidence>
<feature type="domain" description="AB hydrolase-1" evidence="1">
    <location>
        <begin position="24"/>
        <end position="126"/>
    </location>
</feature>
<protein>
    <submittedName>
        <fullName evidence="2">Pimeloyl-ACP methyl ester carboxylesterase</fullName>
    </submittedName>
</protein>
<sequence length="257" mass="28675">MKEFILKDKKTRMRYHDFPGKEMPILFIHGLGCAGSFDYPEVAAQEELAGHRKIIVDLLGSGFSDKPDGFEYSVKAHAEYLSDFVEFLGLKKLIIFAHSLGGAVGITLANLCKDKVHRLILSEANLDKGGGFTSKAIAEYEMNNFIKEGFQEIITRSKKHSSEIWTGSFSVCSPKAMYLISKSAIEGDIPSWRELLYSLNCPRTFIFGEESLPDPDMQVLAEEGIHIEVVKNAGHSMAWENPKGLAEAIKNGIDRRE</sequence>
<dbReference type="Gene3D" id="3.40.50.1820">
    <property type="entry name" value="alpha/beta hydrolase"/>
    <property type="match status" value="1"/>
</dbReference>
<proteinExistence type="predicted"/>
<accession>A0A1M5W744</accession>
<name>A0A1M5W744_9CLOT</name>
<dbReference type="GO" id="GO:0016020">
    <property type="term" value="C:membrane"/>
    <property type="evidence" value="ECO:0007669"/>
    <property type="project" value="TreeGrafter"/>
</dbReference>
<evidence type="ECO:0000259" key="1">
    <source>
        <dbReference type="Pfam" id="PF00561"/>
    </source>
</evidence>
<evidence type="ECO:0000313" key="3">
    <source>
        <dbReference type="Proteomes" id="UP000184241"/>
    </source>
</evidence>
<gene>
    <name evidence="2" type="ORF">SAMN02745941_00948</name>
</gene>
<dbReference type="Pfam" id="PF00561">
    <property type="entry name" value="Abhydrolase_1"/>
    <property type="match status" value="1"/>
</dbReference>